<feature type="transmembrane region" description="Helical" evidence="6">
    <location>
        <begin position="12"/>
        <end position="28"/>
    </location>
</feature>
<keyword evidence="5 6" id="KW-0472">Membrane</keyword>
<feature type="transmembrane region" description="Helical" evidence="6">
    <location>
        <begin position="98"/>
        <end position="120"/>
    </location>
</feature>
<keyword evidence="4 6" id="KW-1133">Transmembrane helix</keyword>
<feature type="transmembrane region" description="Helical" evidence="6">
    <location>
        <begin position="75"/>
        <end position="92"/>
    </location>
</feature>
<evidence type="ECO:0000256" key="4">
    <source>
        <dbReference type="ARBA" id="ARBA00022989"/>
    </source>
</evidence>
<dbReference type="AlphaFoldDB" id="A0A644TPQ7"/>
<dbReference type="InterPro" id="IPR005598">
    <property type="entry name" value="ATP_synth_I"/>
</dbReference>
<reference evidence="7" key="1">
    <citation type="submission" date="2019-08" db="EMBL/GenBank/DDBJ databases">
        <authorList>
            <person name="Kucharzyk K."/>
            <person name="Murdoch R.W."/>
            <person name="Higgins S."/>
            <person name="Loffler F."/>
        </authorList>
    </citation>
    <scope>NUCLEOTIDE SEQUENCE</scope>
</reference>
<dbReference type="EMBL" id="VSSQ01000044">
    <property type="protein sequence ID" value="MPL68975.1"/>
    <property type="molecule type" value="Genomic_DNA"/>
</dbReference>
<dbReference type="Pfam" id="PF03899">
    <property type="entry name" value="ATP-synt_I"/>
    <property type="match status" value="1"/>
</dbReference>
<evidence type="ECO:0000256" key="3">
    <source>
        <dbReference type="ARBA" id="ARBA00022692"/>
    </source>
</evidence>
<feature type="transmembrane region" description="Helical" evidence="6">
    <location>
        <begin position="34"/>
        <end position="54"/>
    </location>
</feature>
<evidence type="ECO:0000313" key="7">
    <source>
        <dbReference type="EMBL" id="MPL68975.1"/>
    </source>
</evidence>
<keyword evidence="2" id="KW-1003">Cell membrane</keyword>
<comment type="caution">
    <text evidence="7">The sequence shown here is derived from an EMBL/GenBank/DDBJ whole genome shotgun (WGS) entry which is preliminary data.</text>
</comment>
<evidence type="ECO:0000256" key="2">
    <source>
        <dbReference type="ARBA" id="ARBA00022475"/>
    </source>
</evidence>
<gene>
    <name evidence="7" type="ORF">SDC9_14708</name>
</gene>
<name>A0A644TPQ7_9ZZZZ</name>
<comment type="subcellular location">
    <subcellularLocation>
        <location evidence="1">Cell membrane</location>
        <topology evidence="1">Multi-pass membrane protein</topology>
    </subcellularLocation>
</comment>
<evidence type="ECO:0000256" key="1">
    <source>
        <dbReference type="ARBA" id="ARBA00004651"/>
    </source>
</evidence>
<keyword evidence="3 6" id="KW-0812">Transmembrane</keyword>
<evidence type="ECO:0000256" key="5">
    <source>
        <dbReference type="ARBA" id="ARBA00023136"/>
    </source>
</evidence>
<evidence type="ECO:0000256" key="6">
    <source>
        <dbReference type="SAM" id="Phobius"/>
    </source>
</evidence>
<sequence>MQEFLIEVKHTLIGIGAWGIIVIGAMYYSGLLSLIPGFTVGLATSVVYYLLMCYRVKKSLELPAAKAVSSMRTGWLVRLSFVIIMLVLSVKLPQINLWAAVAGMFSWHAVLVFNTVILIVKNTVHKGRV</sequence>
<dbReference type="GO" id="GO:0005886">
    <property type="term" value="C:plasma membrane"/>
    <property type="evidence" value="ECO:0007669"/>
    <property type="project" value="UniProtKB-SubCell"/>
</dbReference>
<protein>
    <recommendedName>
        <fullName evidence="8">ATP synthase subunit I</fullName>
    </recommendedName>
</protein>
<evidence type="ECO:0008006" key="8">
    <source>
        <dbReference type="Google" id="ProtNLM"/>
    </source>
</evidence>
<proteinExistence type="predicted"/>
<accession>A0A644TPQ7</accession>
<organism evidence="7">
    <name type="scientific">bioreactor metagenome</name>
    <dbReference type="NCBI Taxonomy" id="1076179"/>
    <lineage>
        <taxon>unclassified sequences</taxon>
        <taxon>metagenomes</taxon>
        <taxon>ecological metagenomes</taxon>
    </lineage>
</organism>